<sequence length="352" mass="39849">MDFLGWGEREGRGERRVNAVCIRVEGGYATASQEQYRTSARFESVSTRKRGRHTRREEMQESARSGYPTHAWPSLRHGKVVWVGYIRRDKAADEITPQVKPRASSDDDKPNPSHPSAKLMTGPEGNGIPSENLYRSSTSEMRSWASAKHPLADTERSRGRCRRRAWRRALRRLAVRRASRGVEEACGQGKFEETRTQSAFYSQDNGDKSQQTTVREDLVGVERGARRARGRREARAGTTANLSLTRAVVMSGSGKRESMVTVRGKMAGAGNGGRKGRRRSARTPKPPQARTRARQEIGRPPDRSYGKRASRPDILRVHRRRQAHDANPRHGDMKVEQNPAEYPRRRTSSRIR</sequence>
<keyword evidence="3" id="KW-1185">Reference proteome</keyword>
<feature type="region of interest" description="Disordered" evidence="1">
    <location>
        <begin position="93"/>
        <end position="151"/>
    </location>
</feature>
<feature type="compositionally biased region" description="Basic and acidic residues" evidence="1">
    <location>
        <begin position="323"/>
        <end position="335"/>
    </location>
</feature>
<gene>
    <name evidence="2" type="ORF">DFH07DRAFT_766259</name>
</gene>
<reference evidence="2" key="1">
    <citation type="submission" date="2023-03" db="EMBL/GenBank/DDBJ databases">
        <title>Massive genome expansion in bonnet fungi (Mycena s.s.) driven by repeated elements and novel gene families across ecological guilds.</title>
        <authorList>
            <consortium name="Lawrence Berkeley National Laboratory"/>
            <person name="Harder C.B."/>
            <person name="Miyauchi S."/>
            <person name="Viragh M."/>
            <person name="Kuo A."/>
            <person name="Thoen E."/>
            <person name="Andreopoulos B."/>
            <person name="Lu D."/>
            <person name="Skrede I."/>
            <person name="Drula E."/>
            <person name="Henrissat B."/>
            <person name="Morin E."/>
            <person name="Kohler A."/>
            <person name="Barry K."/>
            <person name="LaButti K."/>
            <person name="Morin E."/>
            <person name="Salamov A."/>
            <person name="Lipzen A."/>
            <person name="Mereny Z."/>
            <person name="Hegedus B."/>
            <person name="Baldrian P."/>
            <person name="Stursova M."/>
            <person name="Weitz H."/>
            <person name="Taylor A."/>
            <person name="Grigoriev I.V."/>
            <person name="Nagy L.G."/>
            <person name="Martin F."/>
            <person name="Kauserud H."/>
        </authorList>
    </citation>
    <scope>NUCLEOTIDE SEQUENCE</scope>
    <source>
        <strain evidence="2">CBHHK188m</strain>
    </source>
</reference>
<name>A0AAD7K4L9_9AGAR</name>
<feature type="region of interest" description="Disordered" evidence="1">
    <location>
        <begin position="253"/>
        <end position="352"/>
    </location>
</feature>
<feature type="region of interest" description="Disordered" evidence="1">
    <location>
        <begin position="42"/>
        <end position="70"/>
    </location>
</feature>
<comment type="caution">
    <text evidence="2">The sequence shown here is derived from an EMBL/GenBank/DDBJ whole genome shotgun (WGS) entry which is preliminary data.</text>
</comment>
<evidence type="ECO:0000313" key="2">
    <source>
        <dbReference type="EMBL" id="KAJ7778047.1"/>
    </source>
</evidence>
<organism evidence="2 3">
    <name type="scientific">Mycena maculata</name>
    <dbReference type="NCBI Taxonomy" id="230809"/>
    <lineage>
        <taxon>Eukaryota</taxon>
        <taxon>Fungi</taxon>
        <taxon>Dikarya</taxon>
        <taxon>Basidiomycota</taxon>
        <taxon>Agaricomycotina</taxon>
        <taxon>Agaricomycetes</taxon>
        <taxon>Agaricomycetidae</taxon>
        <taxon>Agaricales</taxon>
        <taxon>Marasmiineae</taxon>
        <taxon>Mycenaceae</taxon>
        <taxon>Mycena</taxon>
    </lineage>
</organism>
<evidence type="ECO:0000256" key="1">
    <source>
        <dbReference type="SAM" id="MobiDB-lite"/>
    </source>
</evidence>
<dbReference type="EMBL" id="JARJLG010000009">
    <property type="protein sequence ID" value="KAJ7778047.1"/>
    <property type="molecule type" value="Genomic_DNA"/>
</dbReference>
<proteinExistence type="predicted"/>
<evidence type="ECO:0000313" key="3">
    <source>
        <dbReference type="Proteomes" id="UP001215280"/>
    </source>
</evidence>
<dbReference type="AlphaFoldDB" id="A0AAD7K4L9"/>
<protein>
    <submittedName>
        <fullName evidence="2">Uncharacterized protein</fullName>
    </submittedName>
</protein>
<accession>A0AAD7K4L9</accession>
<feature type="compositionally biased region" description="Basic and acidic residues" evidence="1">
    <location>
        <begin position="293"/>
        <end position="316"/>
    </location>
</feature>
<dbReference type="Proteomes" id="UP001215280">
    <property type="component" value="Unassembled WGS sequence"/>
</dbReference>